<proteinExistence type="predicted"/>
<evidence type="ECO:0000313" key="3">
    <source>
        <dbReference type="Proteomes" id="UP000018208"/>
    </source>
</evidence>
<name>V6LX89_9EUKA</name>
<accession>V6LX89</accession>
<sequence length="127" mass="14312">MGIQLSYLENTVQAQLTGSGITYKEHQPIKMQYSHKDDKISISSQSNSNSSIVTKSIQKLPSKQKLINYSSYEHIQNNSYNSLANLTYPLFLETVTEAKNRELSQSSIKLSRLLSALNEDVNDLVID</sequence>
<reference evidence="2" key="2">
    <citation type="submission" date="2020-12" db="EMBL/GenBank/DDBJ databases">
        <title>New Spironucleus salmonicida genome in near-complete chromosomes.</title>
        <authorList>
            <person name="Xu F."/>
            <person name="Kurt Z."/>
            <person name="Jimenez-Gonzalez A."/>
            <person name="Astvaldsson A."/>
            <person name="Andersson J.O."/>
            <person name="Svard S.G."/>
        </authorList>
    </citation>
    <scope>NUCLEOTIDE SEQUENCE</scope>
    <source>
        <strain evidence="2">ATCC 50377</strain>
    </source>
</reference>
<evidence type="ECO:0000313" key="2">
    <source>
        <dbReference type="EMBL" id="KAH0574008.1"/>
    </source>
</evidence>
<gene>
    <name evidence="1" type="ORF">SS50377_11541</name>
    <name evidence="2" type="ORF">SS50377_23943</name>
</gene>
<dbReference type="VEuPathDB" id="GiardiaDB:SS50377_23943"/>
<organism evidence="1">
    <name type="scientific">Spironucleus salmonicida</name>
    <dbReference type="NCBI Taxonomy" id="348837"/>
    <lineage>
        <taxon>Eukaryota</taxon>
        <taxon>Metamonada</taxon>
        <taxon>Diplomonadida</taxon>
        <taxon>Hexamitidae</taxon>
        <taxon>Hexamitinae</taxon>
        <taxon>Spironucleus</taxon>
    </lineage>
</organism>
<evidence type="ECO:0000313" key="1">
    <source>
        <dbReference type="EMBL" id="EST48336.1"/>
    </source>
</evidence>
<protein>
    <submittedName>
        <fullName evidence="1">Uncharacterized protein</fullName>
    </submittedName>
</protein>
<dbReference type="EMBL" id="AUWU02000004">
    <property type="protein sequence ID" value="KAH0574008.1"/>
    <property type="molecule type" value="Genomic_DNA"/>
</dbReference>
<dbReference type="AlphaFoldDB" id="V6LX89"/>
<reference evidence="1 2" key="1">
    <citation type="journal article" date="2014" name="PLoS Genet.">
        <title>The Genome of Spironucleus salmonicida Highlights a Fish Pathogen Adapted to Fluctuating Environments.</title>
        <authorList>
            <person name="Xu F."/>
            <person name="Jerlstrom-Hultqvist J."/>
            <person name="Einarsson E."/>
            <person name="Astvaldsson A."/>
            <person name="Svard S.G."/>
            <person name="Andersson J.O."/>
        </authorList>
    </citation>
    <scope>NUCLEOTIDE SEQUENCE</scope>
    <source>
        <strain evidence="2">ATCC 50377</strain>
    </source>
</reference>
<keyword evidence="3" id="KW-1185">Reference proteome</keyword>
<dbReference type="Proteomes" id="UP000018208">
    <property type="component" value="Unassembled WGS sequence"/>
</dbReference>
<dbReference type="EMBL" id="KI545993">
    <property type="protein sequence ID" value="EST48336.1"/>
    <property type="molecule type" value="Genomic_DNA"/>
</dbReference>